<feature type="transmembrane region" description="Helical" evidence="9">
    <location>
        <begin position="821"/>
        <end position="838"/>
    </location>
</feature>
<keyword evidence="2 9" id="KW-0812">Transmembrane</keyword>
<dbReference type="InterPro" id="IPR020846">
    <property type="entry name" value="MFS_dom"/>
</dbReference>
<dbReference type="GO" id="GO:0016705">
    <property type="term" value="F:oxidoreductase activity, acting on paired donors, with incorporation or reduction of molecular oxygen"/>
    <property type="evidence" value="ECO:0007669"/>
    <property type="project" value="InterPro"/>
</dbReference>
<keyword evidence="7" id="KW-0349">Heme</keyword>
<evidence type="ECO:0000256" key="7">
    <source>
        <dbReference type="PIRSR" id="PIRSR602401-1"/>
    </source>
</evidence>
<protein>
    <submittedName>
        <fullName evidence="11">Cytochrome P450</fullName>
    </submittedName>
</protein>
<dbReference type="InterPro" id="IPR017972">
    <property type="entry name" value="Cyt_P450_CS"/>
</dbReference>
<feature type="transmembrane region" description="Helical" evidence="9">
    <location>
        <begin position="883"/>
        <end position="906"/>
    </location>
</feature>
<name>A0AAN6XWF3_9PEZI</name>
<feature type="transmembrane region" description="Helical" evidence="9">
    <location>
        <begin position="782"/>
        <end position="800"/>
    </location>
</feature>
<feature type="transmembrane region" description="Helical" evidence="9">
    <location>
        <begin position="694"/>
        <end position="713"/>
    </location>
</feature>
<feature type="binding site" description="axial binding residue" evidence="7">
    <location>
        <position position="483"/>
    </location>
    <ligand>
        <name>heme</name>
        <dbReference type="ChEBI" id="CHEBI:30413"/>
    </ligand>
    <ligandPart>
        <name>Fe</name>
        <dbReference type="ChEBI" id="CHEBI:18248"/>
    </ligandPart>
</feature>
<keyword evidence="6 9" id="KW-0472">Membrane</keyword>
<evidence type="ECO:0000256" key="5">
    <source>
        <dbReference type="ARBA" id="ARBA00023004"/>
    </source>
</evidence>
<dbReference type="PROSITE" id="PS00086">
    <property type="entry name" value="CYTOCHROME_P450"/>
    <property type="match status" value="1"/>
</dbReference>
<feature type="transmembrane region" description="Helical" evidence="9">
    <location>
        <begin position="562"/>
        <end position="582"/>
    </location>
</feature>
<dbReference type="CDD" id="cd11070">
    <property type="entry name" value="CYP56-like"/>
    <property type="match status" value="1"/>
</dbReference>
<dbReference type="GO" id="GO:0005886">
    <property type="term" value="C:plasma membrane"/>
    <property type="evidence" value="ECO:0007669"/>
    <property type="project" value="TreeGrafter"/>
</dbReference>
<dbReference type="AlphaFoldDB" id="A0AAN6XWF3"/>
<reference evidence="11" key="2">
    <citation type="submission" date="2023-05" db="EMBL/GenBank/DDBJ databases">
        <authorList>
            <consortium name="Lawrence Berkeley National Laboratory"/>
            <person name="Steindorff A."/>
            <person name="Hensen N."/>
            <person name="Bonometti L."/>
            <person name="Westerberg I."/>
            <person name="Brannstrom I.O."/>
            <person name="Guillou S."/>
            <person name="Cros-Aarteil S."/>
            <person name="Calhoun S."/>
            <person name="Haridas S."/>
            <person name="Kuo A."/>
            <person name="Mondo S."/>
            <person name="Pangilinan J."/>
            <person name="Riley R."/>
            <person name="Labutti K."/>
            <person name="Andreopoulos B."/>
            <person name="Lipzen A."/>
            <person name="Chen C."/>
            <person name="Yanf M."/>
            <person name="Daum C."/>
            <person name="Ng V."/>
            <person name="Clum A."/>
            <person name="Ohm R."/>
            <person name="Martin F."/>
            <person name="Silar P."/>
            <person name="Natvig D."/>
            <person name="Lalanne C."/>
            <person name="Gautier V."/>
            <person name="Ament-Velasquez S.L."/>
            <person name="Kruys A."/>
            <person name="Hutchinson M.I."/>
            <person name="Powell A.J."/>
            <person name="Barry K."/>
            <person name="Miller A.N."/>
            <person name="Grigoriev I.V."/>
            <person name="Debuchy R."/>
            <person name="Gladieux P."/>
            <person name="Thoren M.H."/>
            <person name="Johannesson H."/>
        </authorList>
    </citation>
    <scope>NUCLEOTIDE SEQUENCE</scope>
    <source>
        <strain evidence="11">PSN293</strain>
    </source>
</reference>
<feature type="transmembrane region" description="Helical" evidence="9">
    <location>
        <begin position="602"/>
        <end position="620"/>
    </location>
</feature>
<dbReference type="Gene3D" id="1.20.1250.20">
    <property type="entry name" value="MFS general substrate transporter like domains"/>
    <property type="match status" value="2"/>
</dbReference>
<evidence type="ECO:0000256" key="3">
    <source>
        <dbReference type="ARBA" id="ARBA00022723"/>
    </source>
</evidence>
<dbReference type="SUPFAM" id="SSF48264">
    <property type="entry name" value="Cytochrome P450"/>
    <property type="match status" value="1"/>
</dbReference>
<dbReference type="Pfam" id="PF07690">
    <property type="entry name" value="MFS_1"/>
    <property type="match status" value="2"/>
</dbReference>
<dbReference type="InterPro" id="IPR036259">
    <property type="entry name" value="MFS_trans_sf"/>
</dbReference>
<dbReference type="PANTHER" id="PTHR23501:SF199">
    <property type="entry name" value="MFS EFFLUX TRANSPORTER INPD-RELATED"/>
    <property type="match status" value="1"/>
</dbReference>
<keyword evidence="5 7" id="KW-0408">Iron</keyword>
<organism evidence="11 12">
    <name type="scientific">Rhypophila decipiens</name>
    <dbReference type="NCBI Taxonomy" id="261697"/>
    <lineage>
        <taxon>Eukaryota</taxon>
        <taxon>Fungi</taxon>
        <taxon>Dikarya</taxon>
        <taxon>Ascomycota</taxon>
        <taxon>Pezizomycotina</taxon>
        <taxon>Sordariomycetes</taxon>
        <taxon>Sordariomycetidae</taxon>
        <taxon>Sordariales</taxon>
        <taxon>Naviculisporaceae</taxon>
        <taxon>Rhypophila</taxon>
    </lineage>
</organism>
<dbReference type="PRINTS" id="PR00463">
    <property type="entry name" value="EP450I"/>
</dbReference>
<feature type="region of interest" description="Disordered" evidence="8">
    <location>
        <begin position="1031"/>
        <end position="1057"/>
    </location>
</feature>
<comment type="cofactor">
    <cofactor evidence="7">
        <name>heme</name>
        <dbReference type="ChEBI" id="CHEBI:30413"/>
    </cofactor>
</comment>
<dbReference type="Proteomes" id="UP001301769">
    <property type="component" value="Unassembled WGS sequence"/>
</dbReference>
<evidence type="ECO:0000256" key="4">
    <source>
        <dbReference type="ARBA" id="ARBA00022989"/>
    </source>
</evidence>
<dbReference type="SUPFAM" id="SSF103473">
    <property type="entry name" value="MFS general substrate transporter"/>
    <property type="match status" value="2"/>
</dbReference>
<feature type="transmembrane region" description="Helical" evidence="9">
    <location>
        <begin position="632"/>
        <end position="650"/>
    </location>
</feature>
<dbReference type="EMBL" id="MU858335">
    <property type="protein sequence ID" value="KAK4206941.1"/>
    <property type="molecule type" value="Genomic_DNA"/>
</dbReference>
<evidence type="ECO:0000313" key="12">
    <source>
        <dbReference type="Proteomes" id="UP001301769"/>
    </source>
</evidence>
<feature type="transmembrane region" description="Helical" evidence="9">
    <location>
        <begin position="662"/>
        <end position="682"/>
    </location>
</feature>
<keyword evidence="4 9" id="KW-1133">Transmembrane helix</keyword>
<evidence type="ECO:0000256" key="9">
    <source>
        <dbReference type="SAM" id="Phobius"/>
    </source>
</evidence>
<dbReference type="InterPro" id="IPR036396">
    <property type="entry name" value="Cyt_P450_sf"/>
</dbReference>
<feature type="transmembrane region" description="Helical" evidence="9">
    <location>
        <begin position="750"/>
        <end position="770"/>
    </location>
</feature>
<dbReference type="PRINTS" id="PR00385">
    <property type="entry name" value="P450"/>
</dbReference>
<keyword evidence="12" id="KW-1185">Reference proteome</keyword>
<keyword evidence="3 7" id="KW-0479">Metal-binding</keyword>
<gene>
    <name evidence="11" type="ORF">QBC37DRAFT_476744</name>
</gene>
<dbReference type="InterPro" id="IPR002401">
    <property type="entry name" value="Cyt_P450_E_grp-I"/>
</dbReference>
<comment type="subcellular location">
    <subcellularLocation>
        <location evidence="1">Membrane</location>
        <topology evidence="1">Multi-pass membrane protein</topology>
    </subcellularLocation>
</comment>
<dbReference type="GO" id="GO:0020037">
    <property type="term" value="F:heme binding"/>
    <property type="evidence" value="ECO:0007669"/>
    <property type="project" value="InterPro"/>
</dbReference>
<dbReference type="GO" id="GO:0005506">
    <property type="term" value="F:iron ion binding"/>
    <property type="evidence" value="ECO:0007669"/>
    <property type="project" value="InterPro"/>
</dbReference>
<feature type="domain" description="Major facilitator superfamily (MFS) profile" evidence="10">
    <location>
        <begin position="567"/>
        <end position="1026"/>
    </location>
</feature>
<dbReference type="InterPro" id="IPR001128">
    <property type="entry name" value="Cyt_P450"/>
</dbReference>
<dbReference type="Pfam" id="PF00067">
    <property type="entry name" value="p450"/>
    <property type="match status" value="1"/>
</dbReference>
<sequence>MPLLTVALCSGLALFVSFVLFWGVGLFRNYLAARKLGVPIRVIPIDHINPIWMLIDRWALAVLNRALPFIARTSFYRYNFRGWELSDRYRTHQELGDAFMLVTPGRNWFYLADPDVLMDVFRRRTDFPRCLELTGTCFNEQNHEIVWSQSTVLARSMLQNWTTRPSVDTIAPDTRSLSLGVLVRAGFGESATSKLKRDHGDSRQPTNFQQSLQTILENCILIMALGPSFLADWKAWLPQKLIRLHEACSSFQRHMTDLYEAEKRLSSSSSRDHNLMASLVRAGQDDAKSAGGLTEQEIYANMFVLNFAGHDTTAHTFTFSLYLLAAHPAVQDWVSEELRRVLGDRPPDEWHYNRDFPRLKRCLAVLYETLRLYTPVPVAKWTESRPQTLVMDRGDGSKTTIVLPPRTMVIPAYSAVQTNPKYWGAEALRWRPERWIRPRTSSGGTSKDKVENLGKVEDLDLDEDFLTPRPGTFLGWSEGARDCPGRKFSQVEFVATMAVLFRHWRVEPMLLEGEVDADAARERVLRQIESDSAPVLLLQMPVGSGGGEDAAIIIINPPSSPWGLSIIILSLCLGIFLFGLDINIIGTAIPQITTEFRSLHDMSWYGSVYLLTVTAFQPLFGNLYKYFSAKVVYLASLLIFEAGSIVCAAAPRSAILVLGRALLGLGAAGLLQGALAIIGHVVRPLDKVPLYQGIVVSALGVSVCVGPVIGGALTEYANWPIMFLVPITQSTNQTTSRQLSLGSKLQRMDFPGIILFIGAVFCLLLALTWGGQVYPWSDSRCVGLLVGFGLLSGCFCLGLWKQGEVAIIPLRVLRQRSIWTGALVLFGLGMASQVYAYYLPVFFQSSQGVSTTESGVRFIALIVPQIASLVLVGAVVSKLGHYVPFIIGGIVIMCTGAGLLTILAIQTPTAEWATFLVICGIGMGMAQQLPYTAVQTVLDALGIAIGQNIFLLTLRSVVPRLTTGEVSPDQVFAAGPTNLESLAPGNADAVGALREAYAESVRSTLTLALVAACLALPPACFMERRNIKRVSEERRRREGKTSCSEKSKEDEKEASRV</sequence>
<dbReference type="PANTHER" id="PTHR23501">
    <property type="entry name" value="MAJOR FACILITATOR SUPERFAMILY"/>
    <property type="match status" value="1"/>
</dbReference>
<evidence type="ECO:0000259" key="10">
    <source>
        <dbReference type="PROSITE" id="PS50850"/>
    </source>
</evidence>
<evidence type="ECO:0000256" key="1">
    <source>
        <dbReference type="ARBA" id="ARBA00004141"/>
    </source>
</evidence>
<dbReference type="PROSITE" id="PS50850">
    <property type="entry name" value="MFS"/>
    <property type="match status" value="1"/>
</dbReference>
<evidence type="ECO:0000256" key="2">
    <source>
        <dbReference type="ARBA" id="ARBA00022692"/>
    </source>
</evidence>
<evidence type="ECO:0000256" key="6">
    <source>
        <dbReference type="ARBA" id="ARBA00023136"/>
    </source>
</evidence>
<proteinExistence type="predicted"/>
<dbReference type="GO" id="GO:0004497">
    <property type="term" value="F:monooxygenase activity"/>
    <property type="evidence" value="ECO:0007669"/>
    <property type="project" value="InterPro"/>
</dbReference>
<evidence type="ECO:0000313" key="11">
    <source>
        <dbReference type="EMBL" id="KAK4206941.1"/>
    </source>
</evidence>
<feature type="transmembrane region" description="Helical" evidence="9">
    <location>
        <begin position="937"/>
        <end position="958"/>
    </location>
</feature>
<reference evidence="11" key="1">
    <citation type="journal article" date="2023" name="Mol. Phylogenet. Evol.">
        <title>Genome-scale phylogeny and comparative genomics of the fungal order Sordariales.</title>
        <authorList>
            <person name="Hensen N."/>
            <person name="Bonometti L."/>
            <person name="Westerberg I."/>
            <person name="Brannstrom I.O."/>
            <person name="Guillou S."/>
            <person name="Cros-Aarteil S."/>
            <person name="Calhoun S."/>
            <person name="Haridas S."/>
            <person name="Kuo A."/>
            <person name="Mondo S."/>
            <person name="Pangilinan J."/>
            <person name="Riley R."/>
            <person name="LaButti K."/>
            <person name="Andreopoulos B."/>
            <person name="Lipzen A."/>
            <person name="Chen C."/>
            <person name="Yan M."/>
            <person name="Daum C."/>
            <person name="Ng V."/>
            <person name="Clum A."/>
            <person name="Steindorff A."/>
            <person name="Ohm R.A."/>
            <person name="Martin F."/>
            <person name="Silar P."/>
            <person name="Natvig D.O."/>
            <person name="Lalanne C."/>
            <person name="Gautier V."/>
            <person name="Ament-Velasquez S.L."/>
            <person name="Kruys A."/>
            <person name="Hutchinson M.I."/>
            <person name="Powell A.J."/>
            <person name="Barry K."/>
            <person name="Miller A.N."/>
            <person name="Grigoriev I.V."/>
            <person name="Debuchy R."/>
            <person name="Gladieux P."/>
            <person name="Hiltunen Thoren M."/>
            <person name="Johannesson H."/>
        </authorList>
    </citation>
    <scope>NUCLEOTIDE SEQUENCE</scope>
    <source>
        <strain evidence="11">PSN293</strain>
    </source>
</reference>
<dbReference type="InterPro" id="IPR011701">
    <property type="entry name" value="MFS"/>
</dbReference>
<dbReference type="GO" id="GO:0022857">
    <property type="term" value="F:transmembrane transporter activity"/>
    <property type="evidence" value="ECO:0007669"/>
    <property type="project" value="InterPro"/>
</dbReference>
<evidence type="ECO:0000256" key="8">
    <source>
        <dbReference type="SAM" id="MobiDB-lite"/>
    </source>
</evidence>
<dbReference type="Gene3D" id="1.10.630.10">
    <property type="entry name" value="Cytochrome P450"/>
    <property type="match status" value="1"/>
</dbReference>
<comment type="caution">
    <text evidence="11">The sequence shown here is derived from an EMBL/GenBank/DDBJ whole genome shotgun (WGS) entry which is preliminary data.</text>
</comment>
<accession>A0AAN6XWF3</accession>
<feature type="transmembrane region" description="Helical" evidence="9">
    <location>
        <begin position="858"/>
        <end position="876"/>
    </location>
</feature>